<feature type="repeat" description="ANK" evidence="3">
    <location>
        <begin position="57"/>
        <end position="84"/>
    </location>
</feature>
<keyword evidence="2 3" id="KW-0040">ANK repeat</keyword>
<dbReference type="InterPro" id="IPR036770">
    <property type="entry name" value="Ankyrin_rpt-contain_sf"/>
</dbReference>
<comment type="caution">
    <text evidence="4">The sequence shown here is derived from an EMBL/GenBank/DDBJ whole genome shotgun (WGS) entry which is preliminary data.</text>
</comment>
<evidence type="ECO:0000313" key="5">
    <source>
        <dbReference type="Proteomes" id="UP001620626"/>
    </source>
</evidence>
<dbReference type="Pfam" id="PF12796">
    <property type="entry name" value="Ank_2"/>
    <property type="match status" value="2"/>
</dbReference>
<evidence type="ECO:0000256" key="2">
    <source>
        <dbReference type="ARBA" id="ARBA00023043"/>
    </source>
</evidence>
<dbReference type="EMBL" id="JBICBT010000369">
    <property type="protein sequence ID" value="KAL3115659.1"/>
    <property type="molecule type" value="Genomic_DNA"/>
</dbReference>
<protein>
    <submittedName>
        <fullName evidence="4">Uncharacterized protein</fullName>
    </submittedName>
</protein>
<dbReference type="Proteomes" id="UP001620626">
    <property type="component" value="Unassembled WGS sequence"/>
</dbReference>
<reference evidence="4 5" key="1">
    <citation type="submission" date="2024-10" db="EMBL/GenBank/DDBJ databases">
        <authorList>
            <person name="Kim D."/>
        </authorList>
    </citation>
    <scope>NUCLEOTIDE SEQUENCE [LARGE SCALE GENOMIC DNA]</scope>
    <source>
        <strain evidence="4">BH-2024</strain>
    </source>
</reference>
<organism evidence="4 5">
    <name type="scientific">Heterodera trifolii</name>
    <dbReference type="NCBI Taxonomy" id="157864"/>
    <lineage>
        <taxon>Eukaryota</taxon>
        <taxon>Metazoa</taxon>
        <taxon>Ecdysozoa</taxon>
        <taxon>Nematoda</taxon>
        <taxon>Chromadorea</taxon>
        <taxon>Rhabditida</taxon>
        <taxon>Tylenchina</taxon>
        <taxon>Tylenchomorpha</taxon>
        <taxon>Tylenchoidea</taxon>
        <taxon>Heteroderidae</taxon>
        <taxon>Heteroderinae</taxon>
        <taxon>Heterodera</taxon>
    </lineage>
</organism>
<gene>
    <name evidence="4" type="ORF">niasHT_018065</name>
</gene>
<evidence type="ECO:0000313" key="4">
    <source>
        <dbReference type="EMBL" id="KAL3115659.1"/>
    </source>
</evidence>
<name>A0ABD2LMU8_9BILA</name>
<feature type="repeat" description="ANK" evidence="3">
    <location>
        <begin position="24"/>
        <end position="56"/>
    </location>
</feature>
<keyword evidence="5" id="KW-1185">Reference proteome</keyword>
<keyword evidence="1" id="KW-0677">Repeat</keyword>
<dbReference type="AlphaFoldDB" id="A0ABD2LMU8"/>
<dbReference type="Gene3D" id="1.25.40.20">
    <property type="entry name" value="Ankyrin repeat-containing domain"/>
    <property type="match status" value="2"/>
</dbReference>
<accession>A0ABD2LMU8</accession>
<dbReference type="SUPFAM" id="SSF48403">
    <property type="entry name" value="Ankyrin repeat"/>
    <property type="match status" value="1"/>
</dbReference>
<dbReference type="PROSITE" id="PS50088">
    <property type="entry name" value="ANK_REPEAT"/>
    <property type="match status" value="3"/>
</dbReference>
<feature type="repeat" description="ANK" evidence="3">
    <location>
        <begin position="121"/>
        <end position="153"/>
    </location>
</feature>
<proteinExistence type="predicted"/>
<sequence length="436" mass="49031">MATFLSEQFKVQALNDVNKLYFANRLTALMLATNEGDLQFCLDLLKRGAKINARSLHNKTALYFASLTGFEELVRMLICKGADLIPCSRGYTAFHVCTTYPIMRHLYKKWPRNINDITNEAGLTALHTASAADRHEIVRFLLENGANAAKRTKNGNNAFEMAAGNAAHASLKILMGEYYVNDQLRTFYLKLARTSLKHKQTQFEELLAIAHPPDDEEDDGEENQSLLSIEESADNIALDTTTEIRQTHAEIQMRQEMGIDFANEIEKGRVGRPRSITPSRRARVQAHLLDGMAVSDIARNLRMPPSTVRTIRRQMDNEIAGDAQQEINCLLRVLGLSPAVCSFQSIPSLFPHFSFGHSFAHFSPFSVRLINSFGHSSFTPSHMPPVSTDFGVGNGKMCAFQQRFEALIGQIPAECDQSQQHEKWKSFNLCTRLYEI</sequence>
<dbReference type="PANTHER" id="PTHR24198:SF165">
    <property type="entry name" value="ANKYRIN REPEAT-CONTAINING PROTEIN-RELATED"/>
    <property type="match status" value="1"/>
</dbReference>
<evidence type="ECO:0000256" key="3">
    <source>
        <dbReference type="PROSITE-ProRule" id="PRU00023"/>
    </source>
</evidence>
<dbReference type="SMART" id="SM00248">
    <property type="entry name" value="ANK"/>
    <property type="match status" value="4"/>
</dbReference>
<dbReference type="PROSITE" id="PS50297">
    <property type="entry name" value="ANK_REP_REGION"/>
    <property type="match status" value="2"/>
</dbReference>
<dbReference type="PANTHER" id="PTHR24198">
    <property type="entry name" value="ANKYRIN REPEAT AND PROTEIN KINASE DOMAIN-CONTAINING PROTEIN"/>
    <property type="match status" value="1"/>
</dbReference>
<dbReference type="InterPro" id="IPR002110">
    <property type="entry name" value="Ankyrin_rpt"/>
</dbReference>
<evidence type="ECO:0000256" key="1">
    <source>
        <dbReference type="ARBA" id="ARBA00022737"/>
    </source>
</evidence>